<evidence type="ECO:0000313" key="2">
    <source>
        <dbReference type="EMBL" id="KAJ7734119.1"/>
    </source>
</evidence>
<accession>A0AAD7I3A9</accession>
<dbReference type="EMBL" id="JARKIB010000134">
    <property type="protein sequence ID" value="KAJ7734119.1"/>
    <property type="molecule type" value="Genomic_DNA"/>
</dbReference>
<gene>
    <name evidence="2" type="ORF">B0H16DRAFT_1467750</name>
</gene>
<evidence type="ECO:0000256" key="1">
    <source>
        <dbReference type="SAM" id="MobiDB-lite"/>
    </source>
</evidence>
<proteinExistence type="predicted"/>
<comment type="caution">
    <text evidence="2">The sequence shown here is derived from an EMBL/GenBank/DDBJ whole genome shotgun (WGS) entry which is preliminary data.</text>
</comment>
<feature type="region of interest" description="Disordered" evidence="1">
    <location>
        <begin position="428"/>
        <end position="466"/>
    </location>
</feature>
<sequence length="637" mass="70358">MSSSRFSIDSSSMQSLYSAPRPAPRPYDAPRPQGAYPSPPPDFLVLPIIPPTDCRIFLSADDHGNTILPRVSIGSIGADHDIAIELCRTQLEGEQRCANCAEMDICCQFWEAGIPCPSCAILGIPDCANASAARFIDVLVRARDRHMLRERDILSALVRDGLMTPTKFEREYADTEHNYYAVVQGALSRFSINSSATKSLVFQGYHNLANSSQDAALLSRFITLGTEAHIHPSILLSERVKILCSQPITASLMLLQWLNSFNVFKTCCFKLTDSIFHCFNPSYKSMPSVTPPCLDKSQEDSVRALFKSVRATKYEDPVDQDAFLIASARSVLHFRPQAASFAASSDIGECVFAIRAALVSNNIRLTTTPDPIVNSISDFAGEIVRLRQTVRDRKRAQSEQLRAEEGAAARAARHEALEFAAKRELNKSDPDVVSIPSDDEPMPMAPHPSPLRVKESSPSPSLPVRPTELLSPLPELEGLMYSLQMSHPRALMTSPSSPKQFPQAPVQIARRPQHACHASACALLAPVTNALHFNRGRSPTLKPLNHSLPKPTTPSNVAVLVPRPLNRAHPQKLSYVDDWLVSRRNYIASPVRRSTYYGDSNPSRIQPSKSRARKVKRCFFCNAASHLCANCPLRDID</sequence>
<reference evidence="2" key="1">
    <citation type="submission" date="2023-03" db="EMBL/GenBank/DDBJ databases">
        <title>Massive genome expansion in bonnet fungi (Mycena s.s.) driven by repeated elements and novel gene families across ecological guilds.</title>
        <authorList>
            <consortium name="Lawrence Berkeley National Laboratory"/>
            <person name="Harder C.B."/>
            <person name="Miyauchi S."/>
            <person name="Viragh M."/>
            <person name="Kuo A."/>
            <person name="Thoen E."/>
            <person name="Andreopoulos B."/>
            <person name="Lu D."/>
            <person name="Skrede I."/>
            <person name="Drula E."/>
            <person name="Henrissat B."/>
            <person name="Morin E."/>
            <person name="Kohler A."/>
            <person name="Barry K."/>
            <person name="LaButti K."/>
            <person name="Morin E."/>
            <person name="Salamov A."/>
            <person name="Lipzen A."/>
            <person name="Mereny Z."/>
            <person name="Hegedus B."/>
            <person name="Baldrian P."/>
            <person name="Stursova M."/>
            <person name="Weitz H."/>
            <person name="Taylor A."/>
            <person name="Grigoriev I.V."/>
            <person name="Nagy L.G."/>
            <person name="Martin F."/>
            <person name="Kauserud H."/>
        </authorList>
    </citation>
    <scope>NUCLEOTIDE SEQUENCE</scope>
    <source>
        <strain evidence="2">CBHHK182m</strain>
    </source>
</reference>
<evidence type="ECO:0000313" key="3">
    <source>
        <dbReference type="Proteomes" id="UP001215598"/>
    </source>
</evidence>
<keyword evidence="3" id="KW-1185">Reference proteome</keyword>
<protein>
    <submittedName>
        <fullName evidence="2">Uncharacterized protein</fullName>
    </submittedName>
</protein>
<feature type="region of interest" description="Disordered" evidence="1">
    <location>
        <begin position="1"/>
        <end position="34"/>
    </location>
</feature>
<feature type="compositionally biased region" description="Low complexity" evidence="1">
    <location>
        <begin position="1"/>
        <end position="15"/>
    </location>
</feature>
<dbReference type="AlphaFoldDB" id="A0AAD7I3A9"/>
<name>A0AAD7I3A9_9AGAR</name>
<dbReference type="Proteomes" id="UP001215598">
    <property type="component" value="Unassembled WGS sequence"/>
</dbReference>
<organism evidence="2 3">
    <name type="scientific">Mycena metata</name>
    <dbReference type="NCBI Taxonomy" id="1033252"/>
    <lineage>
        <taxon>Eukaryota</taxon>
        <taxon>Fungi</taxon>
        <taxon>Dikarya</taxon>
        <taxon>Basidiomycota</taxon>
        <taxon>Agaricomycotina</taxon>
        <taxon>Agaricomycetes</taxon>
        <taxon>Agaricomycetidae</taxon>
        <taxon>Agaricales</taxon>
        <taxon>Marasmiineae</taxon>
        <taxon>Mycenaceae</taxon>
        <taxon>Mycena</taxon>
    </lineage>
</organism>